<organism evidence="2 3">
    <name type="scientific">Plantibacter cousiniae</name>
    <name type="common">nom. nud.</name>
    <dbReference type="NCBI Taxonomy" id="199709"/>
    <lineage>
        <taxon>Bacteria</taxon>
        <taxon>Bacillati</taxon>
        <taxon>Actinomycetota</taxon>
        <taxon>Actinomycetes</taxon>
        <taxon>Micrococcales</taxon>
        <taxon>Microbacteriaceae</taxon>
        <taxon>Plantibacter</taxon>
    </lineage>
</organism>
<proteinExistence type="predicted"/>
<dbReference type="InterPro" id="IPR052526">
    <property type="entry name" value="HTH-type_Bedaq_tolerance"/>
</dbReference>
<dbReference type="SUPFAM" id="SSF46785">
    <property type="entry name" value="Winged helix' DNA-binding domain"/>
    <property type="match status" value="1"/>
</dbReference>
<feature type="domain" description="HTH marR-type" evidence="1">
    <location>
        <begin position="27"/>
        <end position="161"/>
    </location>
</feature>
<protein>
    <submittedName>
        <fullName evidence="2">Transcriptional regulator, MarR family</fullName>
    </submittedName>
</protein>
<dbReference type="Pfam" id="PF12802">
    <property type="entry name" value="MarR_2"/>
    <property type="match status" value="1"/>
</dbReference>
<evidence type="ECO:0000313" key="3">
    <source>
        <dbReference type="Proteomes" id="UP000190827"/>
    </source>
</evidence>
<dbReference type="InterPro" id="IPR036390">
    <property type="entry name" value="WH_DNA-bd_sf"/>
</dbReference>
<dbReference type="Gene3D" id="1.10.10.10">
    <property type="entry name" value="Winged helix-like DNA-binding domain superfamily/Winged helix DNA-binding domain"/>
    <property type="match status" value="1"/>
</dbReference>
<dbReference type="SMART" id="SM00347">
    <property type="entry name" value="HTH_MARR"/>
    <property type="match status" value="1"/>
</dbReference>
<dbReference type="PANTHER" id="PTHR39515">
    <property type="entry name" value="CONSERVED PROTEIN"/>
    <property type="match status" value="1"/>
</dbReference>
<accession>A0ABY1LS86</accession>
<comment type="caution">
    <text evidence="2">The sequence shown here is derived from an EMBL/GenBank/DDBJ whole genome shotgun (WGS) entry which is preliminary data.</text>
</comment>
<reference evidence="2 3" key="1">
    <citation type="submission" date="2017-02" db="EMBL/GenBank/DDBJ databases">
        <authorList>
            <person name="Varghese N."/>
            <person name="Submissions S."/>
        </authorList>
    </citation>
    <scope>NUCLEOTIDE SEQUENCE [LARGE SCALE GENOMIC DNA]</scope>
    <source>
        <strain evidence="2 3">VKM Ac-1787</strain>
    </source>
</reference>
<dbReference type="PANTHER" id="PTHR39515:SF2">
    <property type="entry name" value="HTH-TYPE TRANSCRIPTIONAL REGULATOR RV0880"/>
    <property type="match status" value="1"/>
</dbReference>
<gene>
    <name evidence="2" type="ORF">SAMN06295973_3022</name>
</gene>
<dbReference type="PROSITE" id="PS50995">
    <property type="entry name" value="HTH_MARR_2"/>
    <property type="match status" value="1"/>
</dbReference>
<sequence length="173" mass="18955">MVITGLHVRMHSLAMYTGWIMTENRTHSPLHTILGDLITASHRLTRLAAQATGSSESPAVWRTLSVLTTVGPVRVGELARQSRVSQPTMTKLVQSLDERDWIKRIADVDDHRAWLIAIAPKGTAALLAWRDELTDALEPAFTDLGDDDLAAIARTVEIIQARVAVEVTAELSA</sequence>
<dbReference type="InterPro" id="IPR000835">
    <property type="entry name" value="HTH_MarR-typ"/>
</dbReference>
<dbReference type="EMBL" id="FUZO01000002">
    <property type="protein sequence ID" value="SKC69834.1"/>
    <property type="molecule type" value="Genomic_DNA"/>
</dbReference>
<dbReference type="InterPro" id="IPR036388">
    <property type="entry name" value="WH-like_DNA-bd_sf"/>
</dbReference>
<evidence type="ECO:0000313" key="2">
    <source>
        <dbReference type="EMBL" id="SKC69834.1"/>
    </source>
</evidence>
<name>A0ABY1LS86_9MICO</name>
<evidence type="ECO:0000259" key="1">
    <source>
        <dbReference type="PROSITE" id="PS50995"/>
    </source>
</evidence>
<dbReference type="Proteomes" id="UP000190827">
    <property type="component" value="Unassembled WGS sequence"/>
</dbReference>
<keyword evidence="3" id="KW-1185">Reference proteome</keyword>